<dbReference type="EMBL" id="PDLM01000002">
    <property type="protein sequence ID" value="RDW84819.1"/>
    <property type="molecule type" value="Genomic_DNA"/>
</dbReference>
<dbReference type="OrthoDB" id="408152at2759"/>
<dbReference type="Proteomes" id="UP000256645">
    <property type="component" value="Unassembled WGS sequence"/>
</dbReference>
<keyword evidence="1" id="KW-0732">Signal</keyword>
<gene>
    <name evidence="2" type="ORF">BP6252_02409</name>
</gene>
<dbReference type="PANTHER" id="PTHR36978:SF4">
    <property type="entry name" value="P-LOOP CONTAINING NUCLEOSIDE TRIPHOSPHATE HYDROLASE PROTEIN"/>
    <property type="match status" value="1"/>
</dbReference>
<organism evidence="2 3">
    <name type="scientific">Coleophoma cylindrospora</name>
    <dbReference type="NCBI Taxonomy" id="1849047"/>
    <lineage>
        <taxon>Eukaryota</taxon>
        <taxon>Fungi</taxon>
        <taxon>Dikarya</taxon>
        <taxon>Ascomycota</taxon>
        <taxon>Pezizomycotina</taxon>
        <taxon>Leotiomycetes</taxon>
        <taxon>Helotiales</taxon>
        <taxon>Dermateaceae</taxon>
        <taxon>Coleophoma</taxon>
    </lineage>
</organism>
<dbReference type="Gene3D" id="3.40.50.300">
    <property type="entry name" value="P-loop containing nucleotide triphosphate hydrolases"/>
    <property type="match status" value="1"/>
</dbReference>
<dbReference type="PANTHER" id="PTHR36978">
    <property type="entry name" value="P-LOOP CONTAINING NUCLEOTIDE TRIPHOSPHATE HYDROLASE"/>
    <property type="match status" value="1"/>
</dbReference>
<name>A0A3D8SER6_9HELO</name>
<evidence type="ECO:0000313" key="2">
    <source>
        <dbReference type="EMBL" id="RDW84819.1"/>
    </source>
</evidence>
<dbReference type="AlphaFoldDB" id="A0A3D8SER6"/>
<dbReference type="InterPro" id="IPR027417">
    <property type="entry name" value="P-loop_NTPase"/>
</dbReference>
<dbReference type="InterPro" id="IPR040632">
    <property type="entry name" value="Sulfotransfer_4"/>
</dbReference>
<keyword evidence="3" id="KW-1185">Reference proteome</keyword>
<sequence length="308" mass="35403">MLLRKTRQRYIVFACVLLSLTLIFLAIPFSDTEAKPANLGFPHDVLDTSNGATNEEEPISKELPKVFVIGLSKTGTTSVGDALELLDYRRSGWEDIRSRLLFRSWLNRDLSPMIQATKTHDAFEDLPWALVYAEMATMYPNAKFILTLRKTEDAWLRSITKHTARRKWLGHRVVYGAFHAEGNEEAYLSAYRNHTDSVRKFFADEGAGDKRYMEFVIDGQARADTEEAKLAQEQETWGTLLQFLELDDSAEARAELGAFPWSNKTDSWRTSGLMESFWLFWDRIIYVLEDVLCNILQMSNRLLARRAA</sequence>
<dbReference type="Pfam" id="PF17784">
    <property type="entry name" value="Sulfotransfer_4"/>
    <property type="match status" value="1"/>
</dbReference>
<evidence type="ECO:0000256" key="1">
    <source>
        <dbReference type="SAM" id="SignalP"/>
    </source>
</evidence>
<reference evidence="2 3" key="1">
    <citation type="journal article" date="2018" name="IMA Fungus">
        <title>IMA Genome-F 9: Draft genome sequence of Annulohypoxylon stygium, Aspergillus mulundensis, Berkeleyomyces basicola (syn. Thielaviopsis basicola), Ceratocystis smalleyi, two Cercospora beticola strains, Coleophoma cylindrospora, Fusarium fracticaudum, Phialophora cf. hyalina, and Morchella septimelata.</title>
        <authorList>
            <person name="Wingfield B.D."/>
            <person name="Bills G.F."/>
            <person name="Dong Y."/>
            <person name="Huang W."/>
            <person name="Nel W.J."/>
            <person name="Swalarsk-Parry B.S."/>
            <person name="Vaghefi N."/>
            <person name="Wilken P.M."/>
            <person name="An Z."/>
            <person name="de Beer Z.W."/>
            <person name="De Vos L."/>
            <person name="Chen L."/>
            <person name="Duong T.A."/>
            <person name="Gao Y."/>
            <person name="Hammerbacher A."/>
            <person name="Kikkert J.R."/>
            <person name="Li Y."/>
            <person name="Li H."/>
            <person name="Li K."/>
            <person name="Li Q."/>
            <person name="Liu X."/>
            <person name="Ma X."/>
            <person name="Naidoo K."/>
            <person name="Pethybridge S.J."/>
            <person name="Sun J."/>
            <person name="Steenkamp E.T."/>
            <person name="van der Nest M.A."/>
            <person name="van Wyk S."/>
            <person name="Wingfield M.J."/>
            <person name="Xiong C."/>
            <person name="Yue Q."/>
            <person name="Zhang X."/>
        </authorList>
    </citation>
    <scope>NUCLEOTIDE SEQUENCE [LARGE SCALE GENOMIC DNA]</scope>
    <source>
        <strain evidence="2 3">BP6252</strain>
    </source>
</reference>
<proteinExistence type="predicted"/>
<feature type="signal peptide" evidence="1">
    <location>
        <begin position="1"/>
        <end position="34"/>
    </location>
</feature>
<feature type="chain" id="PRO_5017558826" evidence="1">
    <location>
        <begin position="35"/>
        <end position="308"/>
    </location>
</feature>
<evidence type="ECO:0000313" key="3">
    <source>
        <dbReference type="Proteomes" id="UP000256645"/>
    </source>
</evidence>
<comment type="caution">
    <text evidence="2">The sequence shown here is derived from an EMBL/GenBank/DDBJ whole genome shotgun (WGS) entry which is preliminary data.</text>
</comment>
<dbReference type="SUPFAM" id="SSF52540">
    <property type="entry name" value="P-loop containing nucleoside triphosphate hydrolases"/>
    <property type="match status" value="1"/>
</dbReference>
<accession>A0A3D8SER6</accession>
<protein>
    <submittedName>
        <fullName evidence="2">Uncharacterized protein</fullName>
    </submittedName>
</protein>